<dbReference type="GO" id="GO:0047982">
    <property type="term" value="F:homocysteine desulfhydrase activity"/>
    <property type="evidence" value="ECO:0007669"/>
    <property type="project" value="UniProtKB-EC"/>
</dbReference>
<comment type="catalytic activity">
    <reaction evidence="7">
        <text>L-homocysteine + H2O = 2-oxobutanoate + hydrogen sulfide + NH4(+) + H(+)</text>
        <dbReference type="Rhea" id="RHEA:14501"/>
        <dbReference type="ChEBI" id="CHEBI:15377"/>
        <dbReference type="ChEBI" id="CHEBI:15378"/>
        <dbReference type="ChEBI" id="CHEBI:16763"/>
        <dbReference type="ChEBI" id="CHEBI:28938"/>
        <dbReference type="ChEBI" id="CHEBI:29919"/>
        <dbReference type="ChEBI" id="CHEBI:58199"/>
        <dbReference type="EC" id="4.4.1.2"/>
    </reaction>
    <physiologicalReaction direction="left-to-right" evidence="7">
        <dbReference type="Rhea" id="RHEA:14502"/>
    </physiologicalReaction>
</comment>
<dbReference type="AlphaFoldDB" id="A0A5C8Z4H6"/>
<evidence type="ECO:0000256" key="6">
    <source>
        <dbReference type="ARBA" id="ARBA00047199"/>
    </source>
</evidence>
<dbReference type="SUPFAM" id="SSF53383">
    <property type="entry name" value="PLP-dependent transferases"/>
    <property type="match status" value="1"/>
</dbReference>
<dbReference type="GO" id="GO:0018826">
    <property type="term" value="F:methionine gamma-lyase activity"/>
    <property type="evidence" value="ECO:0007669"/>
    <property type="project" value="UniProtKB-EC"/>
</dbReference>
<dbReference type="GO" id="GO:0019346">
    <property type="term" value="P:transsulfuration"/>
    <property type="evidence" value="ECO:0007669"/>
    <property type="project" value="InterPro"/>
</dbReference>
<evidence type="ECO:0000256" key="3">
    <source>
        <dbReference type="ARBA" id="ARBA00022679"/>
    </source>
</evidence>
<gene>
    <name evidence="12" type="ORF">FMM08_20670</name>
</gene>
<dbReference type="InterPro" id="IPR015421">
    <property type="entry name" value="PyrdxlP-dep_Trfase_major"/>
</dbReference>
<dbReference type="GO" id="GO:0004124">
    <property type="term" value="F:cysteine synthase activity"/>
    <property type="evidence" value="ECO:0007669"/>
    <property type="project" value="TreeGrafter"/>
</dbReference>
<evidence type="ECO:0000256" key="5">
    <source>
        <dbReference type="ARBA" id="ARBA00047175"/>
    </source>
</evidence>
<dbReference type="EC" id="4.4.1.2" evidence="5"/>
<dbReference type="InterPro" id="IPR015424">
    <property type="entry name" value="PyrdxlP-dep_Trfase"/>
</dbReference>
<comment type="similarity">
    <text evidence="2 10">Belongs to the trans-sulfuration enzymes family.</text>
</comment>
<dbReference type="EMBL" id="VKAC01000016">
    <property type="protein sequence ID" value="TXR52224.1"/>
    <property type="molecule type" value="Genomic_DNA"/>
</dbReference>
<comment type="catalytic activity">
    <reaction evidence="8">
        <text>L-methionine + H2O = methanethiol + 2-oxobutanoate + NH4(+)</text>
        <dbReference type="Rhea" id="RHEA:23800"/>
        <dbReference type="ChEBI" id="CHEBI:15377"/>
        <dbReference type="ChEBI" id="CHEBI:16007"/>
        <dbReference type="ChEBI" id="CHEBI:16763"/>
        <dbReference type="ChEBI" id="CHEBI:28938"/>
        <dbReference type="ChEBI" id="CHEBI:57844"/>
        <dbReference type="EC" id="4.4.1.11"/>
    </reaction>
    <physiologicalReaction direction="left-to-right" evidence="8">
        <dbReference type="Rhea" id="RHEA:23801"/>
    </physiologicalReaction>
</comment>
<dbReference type="InterPro" id="IPR006235">
    <property type="entry name" value="OAc-hSer/O-AcSer_sulfhydrylase"/>
</dbReference>
<organism evidence="12 13">
    <name type="scientific">Quadrisphaera setariae</name>
    <dbReference type="NCBI Taxonomy" id="2593304"/>
    <lineage>
        <taxon>Bacteria</taxon>
        <taxon>Bacillati</taxon>
        <taxon>Actinomycetota</taxon>
        <taxon>Actinomycetes</taxon>
        <taxon>Kineosporiales</taxon>
        <taxon>Kineosporiaceae</taxon>
        <taxon>Quadrisphaera</taxon>
    </lineage>
</organism>
<reference evidence="12 13" key="1">
    <citation type="submission" date="2019-07" db="EMBL/GenBank/DDBJ databases">
        <title>Quadrisphaera sp. strain DD2A genome sequencing and assembly.</title>
        <authorList>
            <person name="Kim I."/>
        </authorList>
    </citation>
    <scope>NUCLEOTIDE SEQUENCE [LARGE SCALE GENOMIC DNA]</scope>
    <source>
        <strain evidence="12 13">DD2A</strain>
    </source>
</reference>
<dbReference type="Pfam" id="PF01053">
    <property type="entry name" value="Cys_Met_Meta_PP"/>
    <property type="match status" value="1"/>
</dbReference>
<dbReference type="Proteomes" id="UP000321234">
    <property type="component" value="Unassembled WGS sequence"/>
</dbReference>
<dbReference type="InterPro" id="IPR000277">
    <property type="entry name" value="Cys/Met-Metab_PyrdxlP-dep_enz"/>
</dbReference>
<evidence type="ECO:0000313" key="13">
    <source>
        <dbReference type="Proteomes" id="UP000321234"/>
    </source>
</evidence>
<comment type="caution">
    <text evidence="12">The sequence shown here is derived from an EMBL/GenBank/DDBJ whole genome shotgun (WGS) entry which is preliminary data.</text>
</comment>
<keyword evidence="13" id="KW-1185">Reference proteome</keyword>
<proteinExistence type="inferred from homology"/>
<comment type="cofactor">
    <cofactor evidence="1 10">
        <name>pyridoxal 5'-phosphate</name>
        <dbReference type="ChEBI" id="CHEBI:597326"/>
    </cofactor>
</comment>
<evidence type="ECO:0000256" key="4">
    <source>
        <dbReference type="ARBA" id="ARBA00022898"/>
    </source>
</evidence>
<dbReference type="GO" id="GO:0003961">
    <property type="term" value="F:O-acetylhomoserine aminocarboxypropyltransferase activity"/>
    <property type="evidence" value="ECO:0007669"/>
    <property type="project" value="TreeGrafter"/>
</dbReference>
<evidence type="ECO:0000256" key="9">
    <source>
        <dbReference type="PIRSR" id="PIRSR001434-2"/>
    </source>
</evidence>
<keyword evidence="4 9" id="KW-0663">Pyridoxal phosphate</keyword>
<dbReference type="FunFam" id="3.40.640.10:FF:000046">
    <property type="entry name" value="Cystathionine gamma-lyase"/>
    <property type="match status" value="1"/>
</dbReference>
<dbReference type="Gene3D" id="3.40.640.10">
    <property type="entry name" value="Type I PLP-dependent aspartate aminotransferase-like (Major domain)"/>
    <property type="match status" value="1"/>
</dbReference>
<feature type="modified residue" description="N6-(pyridoxal phosphate)lysine" evidence="9">
    <location>
        <position position="244"/>
    </location>
</feature>
<dbReference type="PIRSF" id="PIRSF001434">
    <property type="entry name" value="CGS"/>
    <property type="match status" value="1"/>
</dbReference>
<evidence type="ECO:0000256" key="2">
    <source>
        <dbReference type="ARBA" id="ARBA00009077"/>
    </source>
</evidence>
<dbReference type="RefSeq" id="WP_147928243.1">
    <property type="nucleotide sequence ID" value="NZ_VKAC01000016.1"/>
</dbReference>
<evidence type="ECO:0000256" key="10">
    <source>
        <dbReference type="RuleBase" id="RU362118"/>
    </source>
</evidence>
<dbReference type="GO" id="GO:0006535">
    <property type="term" value="P:cysteine biosynthetic process from serine"/>
    <property type="evidence" value="ECO:0007669"/>
    <property type="project" value="TreeGrafter"/>
</dbReference>
<sequence length="486" mass="51390">MTVQTAPTPHPVQTVRHPAPRSARTQPALPAPQARTAGYGFTTQQVHAGADAGAAGHGDRVAPIHVSAGFRFEDSATAAARFSGEDDGFVYSRIANPTTAALERRLAALEGGAEALVVGTGQAAITTALLGLLQHGDHVLASDHLYEGSRGLLAENFARFGISVDFVTDHADPQAWRRLLRPTTRVLFAESLSNPRNEVLDTAAVAAVAHDHGVPLVVDNTLATPYLLRPLEHGADVVVHSASKFLSGHGTALGGVVVVGRGFDWGAHDDDGSPLFAQLAEPSAVLGGRSWLDLHGERAYAEHARHHVAARFGPVLSPFNAFLVQQGVETLSLRMAQHCRSAALLAAWLERQPAVLRVDHASLASSPSHLRARRYLPRGSGAVVAVTLRGGAPAARRFIEALQLFSHMTHLGDVRSLVVHPASTTHAHRTDAERERAGVHPGTVRLSVGIEDVEDLQADLRRALVAAELVTAHADSLEGQLQGGAA</sequence>
<dbReference type="GO" id="GO:0005737">
    <property type="term" value="C:cytoplasm"/>
    <property type="evidence" value="ECO:0007669"/>
    <property type="project" value="TreeGrafter"/>
</dbReference>
<accession>A0A5C8Z4H6</accession>
<name>A0A5C8Z4H6_9ACTN</name>
<evidence type="ECO:0000256" key="11">
    <source>
        <dbReference type="SAM" id="MobiDB-lite"/>
    </source>
</evidence>
<evidence type="ECO:0000256" key="8">
    <source>
        <dbReference type="ARBA" id="ARBA00052699"/>
    </source>
</evidence>
<dbReference type="InterPro" id="IPR015422">
    <property type="entry name" value="PyrdxlP-dep_Trfase_small"/>
</dbReference>
<dbReference type="GO" id="GO:0030170">
    <property type="term" value="F:pyridoxal phosphate binding"/>
    <property type="evidence" value="ECO:0007669"/>
    <property type="project" value="InterPro"/>
</dbReference>
<dbReference type="PANTHER" id="PTHR43797">
    <property type="entry name" value="HOMOCYSTEINE/CYSTEINE SYNTHASE"/>
    <property type="match status" value="1"/>
</dbReference>
<dbReference type="CDD" id="cd00614">
    <property type="entry name" value="CGS_like"/>
    <property type="match status" value="1"/>
</dbReference>
<dbReference type="OrthoDB" id="9780685at2"/>
<evidence type="ECO:0000313" key="12">
    <source>
        <dbReference type="EMBL" id="TXR52224.1"/>
    </source>
</evidence>
<dbReference type="GO" id="GO:0071269">
    <property type="term" value="P:L-homocysteine biosynthetic process"/>
    <property type="evidence" value="ECO:0007669"/>
    <property type="project" value="TreeGrafter"/>
</dbReference>
<protein>
    <recommendedName>
        <fullName evidence="5">homocysteine desulfhydrase</fullName>
        <ecNumber evidence="5">4.4.1.2</ecNumber>
    </recommendedName>
    <alternativeName>
        <fullName evidence="6">Homocysteine desulfhydrase</fullName>
    </alternativeName>
</protein>
<dbReference type="Gene3D" id="3.90.1150.10">
    <property type="entry name" value="Aspartate Aminotransferase, domain 1"/>
    <property type="match status" value="1"/>
</dbReference>
<feature type="region of interest" description="Disordered" evidence="11">
    <location>
        <begin position="1"/>
        <end position="34"/>
    </location>
</feature>
<evidence type="ECO:0000256" key="7">
    <source>
        <dbReference type="ARBA" id="ARBA00048780"/>
    </source>
</evidence>
<keyword evidence="3 12" id="KW-0808">Transferase</keyword>
<dbReference type="PANTHER" id="PTHR43797:SF2">
    <property type="entry name" value="HOMOCYSTEINE_CYSTEINE SYNTHASE"/>
    <property type="match status" value="1"/>
</dbReference>
<evidence type="ECO:0000256" key="1">
    <source>
        <dbReference type="ARBA" id="ARBA00001933"/>
    </source>
</evidence>